<accession>A0ABW9AKM8</accession>
<evidence type="ECO:0000313" key="3">
    <source>
        <dbReference type="Proteomes" id="UP001629230"/>
    </source>
</evidence>
<name>A0ABW9AKM8_9BURK</name>
<comment type="caution">
    <text evidence="2">The sequence shown here is derived from an EMBL/GenBank/DDBJ whole genome shotgun (WGS) entry which is preliminary data.</text>
</comment>
<evidence type="ECO:0000313" key="2">
    <source>
        <dbReference type="EMBL" id="MFM0001155.1"/>
    </source>
</evidence>
<reference evidence="2 3" key="1">
    <citation type="journal article" date="2024" name="Chem. Sci.">
        <title>Discovery of megapolipeptins by genome mining of a Burkholderiales bacteria collection.</title>
        <authorList>
            <person name="Paulo B.S."/>
            <person name="Recchia M.J.J."/>
            <person name="Lee S."/>
            <person name="Fergusson C.H."/>
            <person name="Romanowski S.B."/>
            <person name="Hernandez A."/>
            <person name="Krull N."/>
            <person name="Liu D.Y."/>
            <person name="Cavanagh H."/>
            <person name="Bos A."/>
            <person name="Gray C.A."/>
            <person name="Murphy B.T."/>
            <person name="Linington R.G."/>
            <person name="Eustaquio A.S."/>
        </authorList>
    </citation>
    <scope>NUCLEOTIDE SEQUENCE [LARGE SCALE GENOMIC DNA]</scope>
    <source>
        <strain evidence="2 3">RL17-350-BIC-A</strain>
    </source>
</reference>
<gene>
    <name evidence="2" type="ORF">PQR57_09015</name>
</gene>
<evidence type="ECO:0000256" key="1">
    <source>
        <dbReference type="SAM" id="MobiDB-lite"/>
    </source>
</evidence>
<sequence length="126" mass="14301">MRQAEAQERLASPADESCWLYAQRKRQPRKTTMRNGRKSARETEKALCRTTYMMELARGSSYIASTLTPATQQAAIAEVLNEFRAQHGADRLLIFRDLLAESLKNRKDTLAAEAVLSFDLPKSREP</sequence>
<dbReference type="RefSeq" id="WP_243658147.1">
    <property type="nucleotide sequence ID" value="NZ_JAQQEZ010000005.1"/>
</dbReference>
<keyword evidence="3" id="KW-1185">Reference proteome</keyword>
<proteinExistence type="predicted"/>
<feature type="compositionally biased region" description="Basic residues" evidence="1">
    <location>
        <begin position="23"/>
        <end position="38"/>
    </location>
</feature>
<dbReference type="EMBL" id="JAQQEZ010000005">
    <property type="protein sequence ID" value="MFM0001155.1"/>
    <property type="molecule type" value="Genomic_DNA"/>
</dbReference>
<protein>
    <submittedName>
        <fullName evidence="2">Uncharacterized protein</fullName>
    </submittedName>
</protein>
<organism evidence="2 3">
    <name type="scientific">Paraburkholderia dipogonis</name>
    <dbReference type="NCBI Taxonomy" id="1211383"/>
    <lineage>
        <taxon>Bacteria</taxon>
        <taxon>Pseudomonadati</taxon>
        <taxon>Pseudomonadota</taxon>
        <taxon>Betaproteobacteria</taxon>
        <taxon>Burkholderiales</taxon>
        <taxon>Burkholderiaceae</taxon>
        <taxon>Paraburkholderia</taxon>
    </lineage>
</organism>
<dbReference type="Proteomes" id="UP001629230">
    <property type="component" value="Unassembled WGS sequence"/>
</dbReference>
<feature type="region of interest" description="Disordered" evidence="1">
    <location>
        <begin position="21"/>
        <end position="44"/>
    </location>
</feature>